<accession>A0A8D5FKM0</accession>
<organism evidence="1 2">
    <name type="scientific">Desulfomarina profundi</name>
    <dbReference type="NCBI Taxonomy" id="2772557"/>
    <lineage>
        <taxon>Bacteria</taxon>
        <taxon>Pseudomonadati</taxon>
        <taxon>Thermodesulfobacteriota</taxon>
        <taxon>Desulfobulbia</taxon>
        <taxon>Desulfobulbales</taxon>
        <taxon>Desulfobulbaceae</taxon>
        <taxon>Desulfomarina</taxon>
    </lineage>
</organism>
<dbReference type="PANTHER" id="PTHR43169">
    <property type="entry name" value="EXSB FAMILY PROTEIN"/>
    <property type="match status" value="1"/>
</dbReference>
<sequence>MYPKYLSLLESLSKMNRVVVAFSGGIDSTLLLYAAIESLGPSHVTAATLSSSIVPTIAAENCKHVFNRHFASKISLQKVEIDPFRWEKFTDNSVKRCYFCKKNMYLCLLETFCTSKKGTRLLDGTNSDDLKADRPGYKALLELGVATPLVQAGLEKQEIRTLASNFGLVNSDKPSNSCLATRIPTGTKLDREILHSVDLAEKFLFDLGVDGCRVRPSGTLTILEIREQDFEKLSDKSLRNIITSKFDSLGLKIPALSFKERKE</sequence>
<reference evidence="1" key="1">
    <citation type="submission" date="2020-09" db="EMBL/GenBank/DDBJ databases">
        <title>Desulfogranum mesoprofundum gen. nov., sp. nov., a novel mesophilic, sulfate-reducing chemolithoautotroph isolated from a deep-sea hydrothermal vent chimney in the Suiyo Seamount.</title>
        <authorList>
            <person name="Hashimoto Y."/>
            <person name="Nakagawa S."/>
        </authorList>
    </citation>
    <scope>NUCLEOTIDE SEQUENCE</scope>
    <source>
        <strain evidence="1">KT2</strain>
    </source>
</reference>
<dbReference type="KEGG" id="dbk:DGMP_14510"/>
<dbReference type="GO" id="GO:0016787">
    <property type="term" value="F:hydrolase activity"/>
    <property type="evidence" value="ECO:0007669"/>
    <property type="project" value="UniProtKB-KW"/>
</dbReference>
<name>A0A8D5FKM0_9BACT</name>
<keyword evidence="2" id="KW-1185">Reference proteome</keyword>
<proteinExistence type="predicted"/>
<gene>
    <name evidence="1" type="ORF">DGMP_14510</name>
</gene>
<dbReference type="PANTHER" id="PTHR43169:SF2">
    <property type="entry name" value="NAD_GMP SYNTHASE DOMAIN-CONTAINING PROTEIN"/>
    <property type="match status" value="1"/>
</dbReference>
<dbReference type="InterPro" id="IPR052188">
    <property type="entry name" value="Ni-pincer_cofactor_biosynth"/>
</dbReference>
<evidence type="ECO:0000313" key="2">
    <source>
        <dbReference type="Proteomes" id="UP000826725"/>
    </source>
</evidence>
<evidence type="ECO:0000313" key="1">
    <source>
        <dbReference type="EMBL" id="BCL60758.1"/>
    </source>
</evidence>
<dbReference type="InterPro" id="IPR005232">
    <property type="entry name" value="LarE"/>
</dbReference>
<dbReference type="AlphaFoldDB" id="A0A8D5FKM0"/>
<dbReference type="RefSeq" id="WP_228856857.1">
    <property type="nucleotide sequence ID" value="NZ_AP024086.1"/>
</dbReference>
<dbReference type="Proteomes" id="UP000826725">
    <property type="component" value="Chromosome"/>
</dbReference>
<protein>
    <submittedName>
        <fullName evidence="1">Adenine nucleotide alpha hydrolase</fullName>
    </submittedName>
</protein>
<dbReference type="EMBL" id="AP024086">
    <property type="protein sequence ID" value="BCL60758.1"/>
    <property type="molecule type" value="Genomic_DNA"/>
</dbReference>
<dbReference type="PIRSF" id="PIRSF006661">
    <property type="entry name" value="PP-lp_UCP006661"/>
    <property type="match status" value="1"/>
</dbReference>
<keyword evidence="1" id="KW-0378">Hydrolase</keyword>